<protein>
    <recommendedName>
        <fullName evidence="2">DUF8108 domain-containing protein</fullName>
    </recommendedName>
</protein>
<dbReference type="AlphaFoldDB" id="A0A419VXX8"/>
<evidence type="ECO:0000256" key="1">
    <source>
        <dbReference type="SAM" id="Phobius"/>
    </source>
</evidence>
<evidence type="ECO:0000313" key="4">
    <source>
        <dbReference type="Proteomes" id="UP000283805"/>
    </source>
</evidence>
<dbReference type="RefSeq" id="WP_120246705.1">
    <property type="nucleotide sequence ID" value="NZ_RAPO01000006.1"/>
</dbReference>
<keyword evidence="4" id="KW-1185">Reference proteome</keyword>
<evidence type="ECO:0000313" key="3">
    <source>
        <dbReference type="EMBL" id="RKD88082.1"/>
    </source>
</evidence>
<evidence type="ECO:0000259" key="2">
    <source>
        <dbReference type="Pfam" id="PF26438"/>
    </source>
</evidence>
<feature type="transmembrane region" description="Helical" evidence="1">
    <location>
        <begin position="41"/>
        <end position="64"/>
    </location>
</feature>
<organism evidence="3 4">
    <name type="scientific">Halopiger aswanensis</name>
    <dbReference type="NCBI Taxonomy" id="148449"/>
    <lineage>
        <taxon>Archaea</taxon>
        <taxon>Methanobacteriati</taxon>
        <taxon>Methanobacteriota</taxon>
        <taxon>Stenosarchaea group</taxon>
        <taxon>Halobacteria</taxon>
        <taxon>Halobacteriales</taxon>
        <taxon>Natrialbaceae</taxon>
        <taxon>Halopiger</taxon>
    </lineage>
</organism>
<proteinExistence type="predicted"/>
<comment type="caution">
    <text evidence="3">The sequence shown here is derived from an EMBL/GenBank/DDBJ whole genome shotgun (WGS) entry which is preliminary data.</text>
</comment>
<dbReference type="EMBL" id="RAPO01000006">
    <property type="protein sequence ID" value="RKD88082.1"/>
    <property type="molecule type" value="Genomic_DNA"/>
</dbReference>
<dbReference type="InterPro" id="IPR058962">
    <property type="entry name" value="DUF8108_N"/>
</dbReference>
<name>A0A419VXX8_9EURY</name>
<keyword evidence="1" id="KW-0472">Membrane</keyword>
<dbReference type="Proteomes" id="UP000283805">
    <property type="component" value="Unassembled WGS sequence"/>
</dbReference>
<feature type="domain" description="DUF8108" evidence="2">
    <location>
        <begin position="5"/>
        <end position="74"/>
    </location>
</feature>
<accession>A0A419VXX8</accession>
<reference evidence="3 4" key="1">
    <citation type="submission" date="2018-09" db="EMBL/GenBank/DDBJ databases">
        <title>Genomic Encyclopedia of Archaeal and Bacterial Type Strains, Phase II (KMG-II): from individual species to whole genera.</title>
        <authorList>
            <person name="Goeker M."/>
        </authorList>
    </citation>
    <scope>NUCLEOTIDE SEQUENCE [LARGE SCALE GENOMIC DNA]</scope>
    <source>
        <strain evidence="3 4">DSM 13151</strain>
    </source>
</reference>
<dbReference type="Pfam" id="PF26438">
    <property type="entry name" value="DUF8108_N"/>
    <property type="match status" value="1"/>
</dbReference>
<dbReference type="OrthoDB" id="155145at2157"/>
<keyword evidence="1" id="KW-0812">Transmembrane</keyword>
<keyword evidence="1" id="KW-1133">Transmembrane helix</keyword>
<gene>
    <name evidence="3" type="ORF">ATJ93_4398</name>
</gene>
<sequence length="92" mass="10620">MDRSDSYRREVTAKVESGWKIEEETQDRVTLVRREFGNPGIHLIIAILTIWWAMGVPNLLYAAYRYFTGSQRTIVWKDRAEAGADKLGTNTE</sequence>